<accession>A0A238JU69</accession>
<evidence type="ECO:0000313" key="3">
    <source>
        <dbReference type="Proteomes" id="UP000202485"/>
    </source>
</evidence>
<dbReference type="InterPro" id="IPR007138">
    <property type="entry name" value="ABM_dom"/>
</dbReference>
<dbReference type="Pfam" id="PF03992">
    <property type="entry name" value="ABM"/>
    <property type="match status" value="1"/>
</dbReference>
<protein>
    <submittedName>
        <fullName evidence="2">Autoinducer-2 (AI-2) modifying protein LsrG</fullName>
    </submittedName>
</protein>
<name>A0A238JU69_9RHOB</name>
<dbReference type="GO" id="GO:0005829">
    <property type="term" value="C:cytosol"/>
    <property type="evidence" value="ECO:0007669"/>
    <property type="project" value="TreeGrafter"/>
</dbReference>
<gene>
    <name evidence="2" type="ORF">RUA8715_00295</name>
</gene>
<dbReference type="GO" id="GO:0016491">
    <property type="term" value="F:oxidoreductase activity"/>
    <property type="evidence" value="ECO:0007669"/>
    <property type="project" value="TreeGrafter"/>
</dbReference>
<sequence>MYAVTVTFELKPGTRERFLPLMLDNARMSLSDEPGCLQFDVCAGDDPAIVFLYEIYSNAEAFRIHLDSPHFKTFDLAVSDMVVRKQVNTFSEVMR</sequence>
<dbReference type="PANTHER" id="PTHR33336">
    <property type="entry name" value="QUINOL MONOOXYGENASE YGIN-RELATED"/>
    <property type="match status" value="1"/>
</dbReference>
<dbReference type="RefSeq" id="WP_093961888.1">
    <property type="nucleotide sequence ID" value="NZ_FXYG01000001.1"/>
</dbReference>
<dbReference type="InterPro" id="IPR011008">
    <property type="entry name" value="Dimeric_a/b-barrel"/>
</dbReference>
<dbReference type="SUPFAM" id="SSF54909">
    <property type="entry name" value="Dimeric alpha+beta barrel"/>
    <property type="match status" value="1"/>
</dbReference>
<organism evidence="2 3">
    <name type="scientific">Ruegeria arenilitoris</name>
    <dbReference type="NCBI Taxonomy" id="1173585"/>
    <lineage>
        <taxon>Bacteria</taxon>
        <taxon>Pseudomonadati</taxon>
        <taxon>Pseudomonadota</taxon>
        <taxon>Alphaproteobacteria</taxon>
        <taxon>Rhodobacterales</taxon>
        <taxon>Roseobacteraceae</taxon>
        <taxon>Ruegeria</taxon>
    </lineage>
</organism>
<dbReference type="InterPro" id="IPR050744">
    <property type="entry name" value="AI-2_Isomerase_LsrG"/>
</dbReference>
<dbReference type="OrthoDB" id="9812754at2"/>
<dbReference type="Gene3D" id="3.30.70.100">
    <property type="match status" value="1"/>
</dbReference>
<dbReference type="AlphaFoldDB" id="A0A238JU69"/>
<proteinExistence type="predicted"/>
<feature type="domain" description="ABM" evidence="1">
    <location>
        <begin position="2"/>
        <end position="90"/>
    </location>
</feature>
<evidence type="ECO:0000313" key="2">
    <source>
        <dbReference type="EMBL" id="SMX34033.1"/>
    </source>
</evidence>
<reference evidence="3" key="1">
    <citation type="submission" date="2017-05" db="EMBL/GenBank/DDBJ databases">
        <authorList>
            <person name="Rodrigo-Torres L."/>
            <person name="Arahal R. D."/>
            <person name="Lucena T."/>
        </authorList>
    </citation>
    <scope>NUCLEOTIDE SEQUENCE [LARGE SCALE GENOMIC DNA]</scope>
    <source>
        <strain evidence="3">CECT 8715</strain>
    </source>
</reference>
<dbReference type="Proteomes" id="UP000202485">
    <property type="component" value="Unassembled WGS sequence"/>
</dbReference>
<dbReference type="PANTHER" id="PTHR33336:SF1">
    <property type="entry name" value="(4S)-4-HYDROXY-5-PHOSPHONOOXYPENTANE-2,3-DIONE ISOMERASE"/>
    <property type="match status" value="1"/>
</dbReference>
<dbReference type="EMBL" id="FXYG01000001">
    <property type="protein sequence ID" value="SMX34033.1"/>
    <property type="molecule type" value="Genomic_DNA"/>
</dbReference>
<dbReference type="PROSITE" id="PS51725">
    <property type="entry name" value="ABM"/>
    <property type="match status" value="1"/>
</dbReference>
<evidence type="ECO:0000259" key="1">
    <source>
        <dbReference type="PROSITE" id="PS51725"/>
    </source>
</evidence>
<keyword evidence="3" id="KW-1185">Reference proteome</keyword>